<protein>
    <submittedName>
        <fullName evidence="2">Transposase</fullName>
    </submittedName>
</protein>
<comment type="caution">
    <text evidence="2">The sequence shown here is derived from an EMBL/GenBank/DDBJ whole genome shotgun (WGS) entry which is preliminary data.</text>
</comment>
<reference evidence="2 3" key="1">
    <citation type="submission" date="2019-03" db="EMBL/GenBank/DDBJ databases">
        <title>Genomic Encyclopedia of Type Strains, Phase IV (KMG-IV): sequencing the most valuable type-strain genomes for metagenomic binning, comparative biology and taxonomic classification.</title>
        <authorList>
            <person name="Goeker M."/>
        </authorList>
    </citation>
    <scope>NUCLEOTIDE SEQUENCE [LARGE SCALE GENOMIC DNA]</scope>
    <source>
        <strain evidence="2 3">DSM 24979</strain>
    </source>
</reference>
<dbReference type="Gene3D" id="3.30.420.10">
    <property type="entry name" value="Ribonuclease H-like superfamily/Ribonuclease H"/>
    <property type="match status" value="1"/>
</dbReference>
<dbReference type="InterPro" id="IPR047655">
    <property type="entry name" value="Transpos_IS630-like"/>
</dbReference>
<evidence type="ECO:0000313" key="3">
    <source>
        <dbReference type="Proteomes" id="UP000295658"/>
    </source>
</evidence>
<accession>A0A4R1QS12</accession>
<dbReference type="GO" id="GO:0003676">
    <property type="term" value="F:nucleic acid binding"/>
    <property type="evidence" value="ECO:0007669"/>
    <property type="project" value="InterPro"/>
</dbReference>
<dbReference type="EMBL" id="SLUL01000002">
    <property type="protein sequence ID" value="TCL52840.1"/>
    <property type="molecule type" value="Genomic_DNA"/>
</dbReference>
<dbReference type="InterPro" id="IPR036397">
    <property type="entry name" value="RNaseH_sf"/>
</dbReference>
<dbReference type="NCBIfam" id="NF033545">
    <property type="entry name" value="transpos_IS630"/>
    <property type="match status" value="1"/>
</dbReference>
<dbReference type="RefSeq" id="WP_165871711.1">
    <property type="nucleotide sequence ID" value="NZ_SLUL01000002.1"/>
</dbReference>
<keyword evidence="3" id="KW-1185">Reference proteome</keyword>
<gene>
    <name evidence="2" type="ORF">EDD69_102247</name>
</gene>
<organism evidence="2 3">
    <name type="scientific">Thermolongibacillus altinsuensis</name>
    <dbReference type="NCBI Taxonomy" id="575256"/>
    <lineage>
        <taxon>Bacteria</taxon>
        <taxon>Bacillati</taxon>
        <taxon>Bacillota</taxon>
        <taxon>Bacilli</taxon>
        <taxon>Bacillales</taxon>
        <taxon>Anoxybacillaceae</taxon>
        <taxon>Thermolongibacillus</taxon>
    </lineage>
</organism>
<dbReference type="Proteomes" id="UP000295658">
    <property type="component" value="Unassembled WGS sequence"/>
</dbReference>
<dbReference type="Pfam" id="PF13358">
    <property type="entry name" value="DDE_3"/>
    <property type="match status" value="1"/>
</dbReference>
<evidence type="ECO:0000259" key="1">
    <source>
        <dbReference type="Pfam" id="PF13358"/>
    </source>
</evidence>
<feature type="domain" description="Tc1-like transposase DDE" evidence="1">
    <location>
        <begin position="2"/>
        <end position="130"/>
    </location>
</feature>
<proteinExistence type="predicted"/>
<evidence type="ECO:0000313" key="2">
    <source>
        <dbReference type="EMBL" id="TCL52840.1"/>
    </source>
</evidence>
<name>A0A4R1QS12_9BACL</name>
<dbReference type="InterPro" id="IPR038717">
    <property type="entry name" value="Tc1-like_DDE_dom"/>
</dbReference>
<dbReference type="AlphaFoldDB" id="A0A4R1QS12"/>
<sequence length="160" mass="18929">MYEDESHIRDYQALHATWSLKGKQKQVLTYGHHATVSLFGALNVMNGEFLCMEAAMCNAQWFQQFLEYVLSQYPKKNIVILKPFLEKHRKRLTLLFLPPYSPNLNLCERIWKWMKESVIVNHFHATREEIRESIISFLEYIADMPENVLQRVAQVHMSKA</sequence>